<protein>
    <recommendedName>
        <fullName evidence="10">Type I restriction enzyme endonuclease subunit</fullName>
        <shortName evidence="10">R protein</shortName>
        <ecNumber evidence="10">3.1.21.3</ecNumber>
    </recommendedName>
</protein>
<dbReference type="EMBL" id="JBDGHN010000008">
    <property type="protein sequence ID" value="MEN2752492.1"/>
    <property type="molecule type" value="Genomic_DNA"/>
</dbReference>
<dbReference type="InterPro" id="IPR027417">
    <property type="entry name" value="P-loop_NTPase"/>
</dbReference>
<comment type="subunit">
    <text evidence="10">The type I restriction/modification system is composed of three polypeptides R, M and S.</text>
</comment>
<dbReference type="InterPro" id="IPR051268">
    <property type="entry name" value="Type-I_R_enzyme_R_subunit"/>
</dbReference>
<keyword evidence="8 10" id="KW-0067">ATP-binding</keyword>
<dbReference type="CDD" id="cd18800">
    <property type="entry name" value="SF2_C_EcoR124I-like"/>
    <property type="match status" value="1"/>
</dbReference>
<keyword evidence="3" id="KW-0540">Nuclease</keyword>
<comment type="function">
    <text evidence="10">Subunit R is required for both nuclease and ATPase activities, but not for modification.</text>
</comment>
<evidence type="ECO:0000313" key="12">
    <source>
        <dbReference type="EMBL" id="MEN2752492.1"/>
    </source>
</evidence>
<name>A0ABU9XDU2_9GAMM</name>
<evidence type="ECO:0000259" key="11">
    <source>
        <dbReference type="PROSITE" id="PS51192"/>
    </source>
</evidence>
<feature type="domain" description="Helicase ATP-binding" evidence="11">
    <location>
        <begin position="347"/>
        <end position="516"/>
    </location>
</feature>
<evidence type="ECO:0000256" key="4">
    <source>
        <dbReference type="ARBA" id="ARBA00022741"/>
    </source>
</evidence>
<dbReference type="PANTHER" id="PTHR30195">
    <property type="entry name" value="TYPE I SITE-SPECIFIC DEOXYRIBONUCLEASE PROTEIN SUBUNIT M AND R"/>
    <property type="match status" value="1"/>
</dbReference>
<sequence>MTNPSINFAEEFASKIPALTLLTTLGYEFISPSECGVMRSKTASNKATNQVVLLPIMRAFLAKQTFMFAGTAHHLSESAIDKIMHTLNPAMNLGLQTANETLYNAMLYGVTVTEFIDGKKTAQTISLIDWDHIDNNSFHVTEEFVVQNSESTNNRTPDIVCFVNGLPLAVIEAKRPDSTREGQSTNVQAVSQHIRNQHQKEIPHLFAYSQLLLAVNGHDGLYATCGTPRKFWAKWVEEEISEAEFARLKNQKLTNEQIESLFNHRPASAKNEYRSLINGGDLQVTDQDRLIVSLLQPQRLLEMMRLFTLFDKKAGKIVARYQQVFGIKALIERISSFDGPDGPDGPNSKSGSRQGGVIWHTTGSGKSFTMVFFSKALIWLNELKACRIIVVTDRVDLEKQLSNTFKSGGVLTSKRDSRDAMATSGRRLAEQIGQGNERVIFSIINKFGSAVKYEECYNDSPNIIVMVDEGHRSQNGENNIRMTQALPNAAFIAFTGTPLLKDDKTENKFGSIIHSYTMQQAVKDKTVTPLLYEERVPELNTNDAAIDSWFDRITQQLSEEQKNDLKRKFSQKGQIYQVEGRIELIAHDISDHFQNFKQQYLKGQLACDSKASAIRYKMALDKIGKVTSVVAMSAPDTREGHDTVDGESKDIVQRWWQDNVAKQYGGDEKVYTEAIIDAFSTDEGPDIMIVVDKLLTGFDEPKNTVLYIDKPLKQHNLIQAIARVNRLHEKKRFGYLIDYRGVLTELDITIEKYQDLAERTQGGFDIEDLKGLYHAMDTEYKQLPRLHSELWAIFSSVKNKQDGQALRQVLAPKMQEIDGRVVDTKLKARDDFYAALTAFSNAMKIALQSASFFADKSFDSKRERYKADLKAFINLRKQVREDADETIDYDEYEADIRSLLDKHIAGLEVRAPKGAYLVGNLGNLGKLGKEVRPEALSDDEARNQTDKITGRVTKMIEQDLADDPYAQAYFSKLLKQAIADAKAMFDAPVKQYMMFASFEQTVKDRDVAGMPDDFIDDNGKLNKHAQAYFGLFKHLFDAAGDKDGLADTELDNDKLIAYAFEIDNVVKTNVAEYSLNPSEIENAINRHLLPMLFADLGIDKAQHLIEAVLKITRLGLSREAKSTKETSSPRAARG</sequence>
<dbReference type="Proteomes" id="UP001461960">
    <property type="component" value="Unassembled WGS sequence"/>
</dbReference>
<dbReference type="Pfam" id="PF18766">
    <property type="entry name" value="SWI2_SNF2"/>
    <property type="match status" value="1"/>
</dbReference>
<dbReference type="Pfam" id="PF22679">
    <property type="entry name" value="T1R_D3-like"/>
    <property type="match status" value="1"/>
</dbReference>
<dbReference type="SUPFAM" id="SSF52540">
    <property type="entry name" value="P-loop containing nucleoside triphosphate hydrolases"/>
    <property type="match status" value="2"/>
</dbReference>
<dbReference type="SMART" id="SM00487">
    <property type="entry name" value="DEXDc"/>
    <property type="match status" value="1"/>
</dbReference>
<keyword evidence="9 10" id="KW-0238">DNA-binding</keyword>
<dbReference type="PROSITE" id="PS51192">
    <property type="entry name" value="HELICASE_ATP_BIND_1"/>
    <property type="match status" value="1"/>
</dbReference>
<dbReference type="PANTHER" id="PTHR30195:SF15">
    <property type="entry name" value="TYPE I RESTRICTION ENZYME HINDI ENDONUCLEASE SUBUNIT"/>
    <property type="match status" value="1"/>
</dbReference>
<dbReference type="NCBIfam" id="TIGR00348">
    <property type="entry name" value="hsdR"/>
    <property type="match status" value="1"/>
</dbReference>
<evidence type="ECO:0000256" key="5">
    <source>
        <dbReference type="ARBA" id="ARBA00022747"/>
    </source>
</evidence>
<dbReference type="Gene3D" id="3.90.1570.50">
    <property type="match status" value="1"/>
</dbReference>
<dbReference type="InterPro" id="IPR004473">
    <property type="entry name" value="Restrct_endonuc_typeI_HsdR"/>
</dbReference>
<dbReference type="RefSeq" id="WP_299221162.1">
    <property type="nucleotide sequence ID" value="NZ_JBDGHN010000008.1"/>
</dbReference>
<comment type="similarity">
    <text evidence="2 10">Belongs to the HsdR family.</text>
</comment>
<gene>
    <name evidence="12" type="ORF">AAIR29_12710</name>
</gene>
<dbReference type="Pfam" id="PF04313">
    <property type="entry name" value="HSDR_N"/>
    <property type="match status" value="1"/>
</dbReference>
<comment type="catalytic activity">
    <reaction evidence="1 10">
        <text>Endonucleolytic cleavage of DNA to give random double-stranded fragments with terminal 5'-phosphates, ATP is simultaneously hydrolyzed.</text>
        <dbReference type="EC" id="3.1.21.3"/>
    </reaction>
</comment>
<proteinExistence type="inferred from homology"/>
<evidence type="ECO:0000313" key="13">
    <source>
        <dbReference type="Proteomes" id="UP001461960"/>
    </source>
</evidence>
<comment type="caution">
    <text evidence="12">The sequence shown here is derived from an EMBL/GenBank/DDBJ whole genome shotgun (WGS) entry which is preliminary data.</text>
</comment>
<evidence type="ECO:0000256" key="3">
    <source>
        <dbReference type="ARBA" id="ARBA00022722"/>
    </source>
</evidence>
<keyword evidence="5 10" id="KW-0680">Restriction system</keyword>
<keyword evidence="13" id="KW-1185">Reference proteome</keyword>
<evidence type="ECO:0000256" key="2">
    <source>
        <dbReference type="ARBA" id="ARBA00008598"/>
    </source>
</evidence>
<evidence type="ECO:0000256" key="8">
    <source>
        <dbReference type="ARBA" id="ARBA00022840"/>
    </source>
</evidence>
<organism evidence="12 13">
    <name type="scientific">Psychrobacter saeujeotis</name>
    <dbReference type="NCBI Taxonomy" id="3143436"/>
    <lineage>
        <taxon>Bacteria</taxon>
        <taxon>Pseudomonadati</taxon>
        <taxon>Pseudomonadota</taxon>
        <taxon>Gammaproteobacteria</taxon>
        <taxon>Moraxellales</taxon>
        <taxon>Moraxellaceae</taxon>
        <taxon>Psychrobacter</taxon>
    </lineage>
</organism>
<evidence type="ECO:0000256" key="6">
    <source>
        <dbReference type="ARBA" id="ARBA00022759"/>
    </source>
</evidence>
<dbReference type="CDD" id="cd22332">
    <property type="entry name" value="HsdR_N"/>
    <property type="match status" value="1"/>
</dbReference>
<reference evidence="12 13" key="1">
    <citation type="submission" date="2024-05" db="EMBL/GenBank/DDBJ databases">
        <authorList>
            <person name="Kim H.-Y."/>
            <person name="Kim E."/>
            <person name="Cai Y."/>
            <person name="Yang S.-M."/>
            <person name="Lee W."/>
        </authorList>
    </citation>
    <scope>NUCLEOTIDE SEQUENCE [LARGE SCALE GENOMIC DNA]</scope>
    <source>
        <strain evidence="12 13">FBL11</strain>
    </source>
</reference>
<dbReference type="InterPro" id="IPR055180">
    <property type="entry name" value="HsdR_RecA-like_helicase_dom_2"/>
</dbReference>
<dbReference type="Gene3D" id="3.40.50.300">
    <property type="entry name" value="P-loop containing nucleotide triphosphate hydrolases"/>
    <property type="match status" value="2"/>
</dbReference>
<dbReference type="EC" id="3.1.21.3" evidence="10"/>
<evidence type="ECO:0000256" key="9">
    <source>
        <dbReference type="ARBA" id="ARBA00023125"/>
    </source>
</evidence>
<keyword evidence="4 10" id="KW-0547">Nucleotide-binding</keyword>
<dbReference type="InterPro" id="IPR014001">
    <property type="entry name" value="Helicase_ATP-bd"/>
</dbReference>
<dbReference type="GO" id="GO:0009035">
    <property type="term" value="F:type I site-specific deoxyribonuclease activity"/>
    <property type="evidence" value="ECO:0007669"/>
    <property type="project" value="UniProtKB-EC"/>
</dbReference>
<dbReference type="InterPro" id="IPR007409">
    <property type="entry name" value="Restrct_endonuc_type1_HsdR_N"/>
</dbReference>
<evidence type="ECO:0000256" key="10">
    <source>
        <dbReference type="RuleBase" id="RU364115"/>
    </source>
</evidence>
<keyword evidence="7 10" id="KW-0378">Hydrolase</keyword>
<accession>A0ABU9XDU2</accession>
<dbReference type="InterPro" id="IPR040980">
    <property type="entry name" value="SWI2_SNF2"/>
</dbReference>
<evidence type="ECO:0000256" key="7">
    <source>
        <dbReference type="ARBA" id="ARBA00022801"/>
    </source>
</evidence>
<keyword evidence="6" id="KW-0255">Endonuclease</keyword>
<dbReference type="CDD" id="cd18030">
    <property type="entry name" value="DEXHc_RE_I_HsdR"/>
    <property type="match status" value="1"/>
</dbReference>
<evidence type="ECO:0000256" key="1">
    <source>
        <dbReference type="ARBA" id="ARBA00000851"/>
    </source>
</evidence>